<dbReference type="Proteomes" id="UP000001514">
    <property type="component" value="Unassembled WGS sequence"/>
</dbReference>
<evidence type="ECO:0000313" key="14">
    <source>
        <dbReference type="Proteomes" id="UP000001514"/>
    </source>
</evidence>
<dbReference type="PROSITE" id="PS01128">
    <property type="entry name" value="SHIKIMATE_KINASE"/>
    <property type="match status" value="1"/>
</dbReference>
<evidence type="ECO:0000256" key="5">
    <source>
        <dbReference type="ARBA" id="ARBA00012154"/>
    </source>
</evidence>
<keyword evidence="10" id="KW-0067">ATP-binding</keyword>
<evidence type="ECO:0000256" key="2">
    <source>
        <dbReference type="ARBA" id="ARBA00004229"/>
    </source>
</evidence>
<proteinExistence type="inferred from homology"/>
<comment type="function">
    <text evidence="1">Catalyzes the specific phosphorylation of the 3-hydroxyl group of shikimic acid using ATP as a cosubstrate.</text>
</comment>
<dbReference type="UniPathway" id="UPA00053">
    <property type="reaction ID" value="UER00088"/>
</dbReference>
<dbReference type="eggNOG" id="ENOG502QTKR">
    <property type="taxonomic scope" value="Eukaryota"/>
</dbReference>
<comment type="catalytic activity">
    <reaction evidence="12">
        <text>shikimate + ATP = 3-phosphoshikimate + ADP + H(+)</text>
        <dbReference type="Rhea" id="RHEA:13121"/>
        <dbReference type="ChEBI" id="CHEBI:15378"/>
        <dbReference type="ChEBI" id="CHEBI:30616"/>
        <dbReference type="ChEBI" id="CHEBI:36208"/>
        <dbReference type="ChEBI" id="CHEBI:145989"/>
        <dbReference type="ChEBI" id="CHEBI:456216"/>
        <dbReference type="EC" id="2.7.1.71"/>
    </reaction>
</comment>
<dbReference type="InParanoid" id="D8RAY8"/>
<keyword evidence="11" id="KW-0057">Aromatic amino acid biosynthesis</keyword>
<evidence type="ECO:0000256" key="1">
    <source>
        <dbReference type="ARBA" id="ARBA00002641"/>
    </source>
</evidence>
<dbReference type="InterPro" id="IPR031322">
    <property type="entry name" value="Shikimate/glucono_kinase"/>
</dbReference>
<comment type="similarity">
    <text evidence="4">Belongs to the shikimate kinase family.</text>
</comment>
<dbReference type="EC" id="2.7.1.71" evidence="5"/>
<dbReference type="GO" id="GO:0009507">
    <property type="term" value="C:chloroplast"/>
    <property type="evidence" value="ECO:0000318"/>
    <property type="project" value="GO_Central"/>
</dbReference>
<dbReference type="InterPro" id="IPR023000">
    <property type="entry name" value="Shikimate_kinase_CS"/>
</dbReference>
<dbReference type="GO" id="GO:0004765">
    <property type="term" value="F:shikimate kinase activity"/>
    <property type="evidence" value="ECO:0000318"/>
    <property type="project" value="GO_Central"/>
</dbReference>
<dbReference type="GO" id="GO:0009073">
    <property type="term" value="P:aromatic amino acid family biosynthetic process"/>
    <property type="evidence" value="ECO:0007669"/>
    <property type="project" value="UniProtKB-KW"/>
</dbReference>
<dbReference type="GO" id="GO:0008652">
    <property type="term" value="P:amino acid biosynthetic process"/>
    <property type="evidence" value="ECO:0007669"/>
    <property type="project" value="UniProtKB-KW"/>
</dbReference>
<dbReference type="PRINTS" id="PR01100">
    <property type="entry name" value="SHIKIMTKNASE"/>
</dbReference>
<dbReference type="Pfam" id="PF01202">
    <property type="entry name" value="SKI"/>
    <property type="match status" value="1"/>
</dbReference>
<dbReference type="Gramene" id="EFJ30711">
    <property type="protein sequence ID" value="EFJ30711"/>
    <property type="gene ID" value="SELMODRAFT_169767"/>
</dbReference>
<dbReference type="HAMAP" id="MF_00109">
    <property type="entry name" value="Shikimate_kinase"/>
    <property type="match status" value="1"/>
</dbReference>
<dbReference type="EMBL" id="GL377575">
    <property type="protein sequence ID" value="EFJ30711.1"/>
    <property type="molecule type" value="Genomic_DNA"/>
</dbReference>
<evidence type="ECO:0000256" key="12">
    <source>
        <dbReference type="ARBA" id="ARBA00048567"/>
    </source>
</evidence>
<dbReference type="HOGENOM" id="CLU_057607_0_1_1"/>
<dbReference type="PANTHER" id="PTHR21087:SF16">
    <property type="entry name" value="SHIKIMATE KINASE 1, CHLOROPLASTIC"/>
    <property type="match status" value="1"/>
</dbReference>
<evidence type="ECO:0000256" key="9">
    <source>
        <dbReference type="ARBA" id="ARBA00022777"/>
    </source>
</evidence>
<dbReference type="InterPro" id="IPR000623">
    <property type="entry name" value="Shikimate_kinase/TSH1"/>
</dbReference>
<dbReference type="GO" id="GO:0009423">
    <property type="term" value="P:chorismate biosynthetic process"/>
    <property type="evidence" value="ECO:0007669"/>
    <property type="project" value="UniProtKB-UniPathway"/>
</dbReference>
<sequence>MDCVLAPSAGTSSSNFVELRGGDGFRRLGFSREELHFGRQSRINLVSCRNPSQIHHRARRSVVLLCSQNANVAATESTSVDTALKSKGKELARDLKGTCLFLIGMMGSGKSTVGKHLSDALGYYFFDSDKLVEQAAGGASVAQIFKQSNEEGFRDAESEVLSQLSGMYRLVVATGGGAVVRPQNWGYMRHGITVYLDVPLDALAKRVVAAGTEKRPLLGEPQREFAHEQTLARLTKLYEERGMAYKNADVSVCLKMIANEMNAKDICELTPSIIALKIMERTQELIRSQKHYGSPRIGLF</sequence>
<gene>
    <name evidence="13" type="ORF">SELMODRAFT_169767</name>
</gene>
<protein>
    <recommendedName>
        <fullName evidence="5">shikimate kinase</fullName>
        <ecNumber evidence="5">2.7.1.71</ecNumber>
    </recommendedName>
</protein>
<dbReference type="PANTHER" id="PTHR21087">
    <property type="entry name" value="SHIKIMATE KINASE"/>
    <property type="match status" value="1"/>
</dbReference>
<reference evidence="13 14" key="1">
    <citation type="journal article" date="2011" name="Science">
        <title>The Selaginella genome identifies genetic changes associated with the evolution of vascular plants.</title>
        <authorList>
            <person name="Banks J.A."/>
            <person name="Nishiyama T."/>
            <person name="Hasebe M."/>
            <person name="Bowman J.L."/>
            <person name="Gribskov M."/>
            <person name="dePamphilis C."/>
            <person name="Albert V.A."/>
            <person name="Aono N."/>
            <person name="Aoyama T."/>
            <person name="Ambrose B.A."/>
            <person name="Ashton N.W."/>
            <person name="Axtell M.J."/>
            <person name="Barker E."/>
            <person name="Barker M.S."/>
            <person name="Bennetzen J.L."/>
            <person name="Bonawitz N.D."/>
            <person name="Chapple C."/>
            <person name="Cheng C."/>
            <person name="Correa L.G."/>
            <person name="Dacre M."/>
            <person name="DeBarry J."/>
            <person name="Dreyer I."/>
            <person name="Elias M."/>
            <person name="Engstrom E.M."/>
            <person name="Estelle M."/>
            <person name="Feng L."/>
            <person name="Finet C."/>
            <person name="Floyd S.K."/>
            <person name="Frommer W.B."/>
            <person name="Fujita T."/>
            <person name="Gramzow L."/>
            <person name="Gutensohn M."/>
            <person name="Harholt J."/>
            <person name="Hattori M."/>
            <person name="Heyl A."/>
            <person name="Hirai T."/>
            <person name="Hiwatashi Y."/>
            <person name="Ishikawa M."/>
            <person name="Iwata M."/>
            <person name="Karol K.G."/>
            <person name="Koehler B."/>
            <person name="Kolukisaoglu U."/>
            <person name="Kubo M."/>
            <person name="Kurata T."/>
            <person name="Lalonde S."/>
            <person name="Li K."/>
            <person name="Li Y."/>
            <person name="Litt A."/>
            <person name="Lyons E."/>
            <person name="Manning G."/>
            <person name="Maruyama T."/>
            <person name="Michael T.P."/>
            <person name="Mikami K."/>
            <person name="Miyazaki S."/>
            <person name="Morinaga S."/>
            <person name="Murata T."/>
            <person name="Mueller-Roeber B."/>
            <person name="Nelson D.R."/>
            <person name="Obara M."/>
            <person name="Oguri Y."/>
            <person name="Olmstead R.G."/>
            <person name="Onodera N."/>
            <person name="Petersen B.L."/>
            <person name="Pils B."/>
            <person name="Prigge M."/>
            <person name="Rensing S.A."/>
            <person name="Riano-Pachon D.M."/>
            <person name="Roberts A.W."/>
            <person name="Sato Y."/>
            <person name="Scheller H.V."/>
            <person name="Schulz B."/>
            <person name="Schulz C."/>
            <person name="Shakirov E.V."/>
            <person name="Shibagaki N."/>
            <person name="Shinohara N."/>
            <person name="Shippen D.E."/>
            <person name="Soerensen I."/>
            <person name="Sotooka R."/>
            <person name="Sugimoto N."/>
            <person name="Sugita M."/>
            <person name="Sumikawa N."/>
            <person name="Tanurdzic M."/>
            <person name="Theissen G."/>
            <person name="Ulvskov P."/>
            <person name="Wakazuki S."/>
            <person name="Weng J.K."/>
            <person name="Willats W.W."/>
            <person name="Wipf D."/>
            <person name="Wolf P.G."/>
            <person name="Yang L."/>
            <person name="Zimmer A.D."/>
            <person name="Zhu Q."/>
            <person name="Mitros T."/>
            <person name="Hellsten U."/>
            <person name="Loque D."/>
            <person name="Otillar R."/>
            <person name="Salamov A."/>
            <person name="Schmutz J."/>
            <person name="Shapiro H."/>
            <person name="Lindquist E."/>
            <person name="Lucas S."/>
            <person name="Rokhsar D."/>
            <person name="Grigoriev I.V."/>
        </authorList>
    </citation>
    <scope>NUCLEOTIDE SEQUENCE [LARGE SCALE GENOMIC DNA]</scope>
</reference>
<keyword evidence="8" id="KW-0547">Nucleotide-binding</keyword>
<dbReference type="AlphaFoldDB" id="D8RAY8"/>
<keyword evidence="6" id="KW-0028">Amino-acid biosynthesis</keyword>
<dbReference type="InterPro" id="IPR027417">
    <property type="entry name" value="P-loop_NTPase"/>
</dbReference>
<accession>D8RAY8</accession>
<dbReference type="FunFam" id="3.40.50.300:FF:001033">
    <property type="entry name" value="Shikimate kinase 2, chloroplastic"/>
    <property type="match status" value="1"/>
</dbReference>
<evidence type="ECO:0000256" key="4">
    <source>
        <dbReference type="ARBA" id="ARBA00006997"/>
    </source>
</evidence>
<dbReference type="FunCoup" id="D8RAY8">
    <property type="interactions" value="662"/>
</dbReference>
<evidence type="ECO:0000256" key="8">
    <source>
        <dbReference type="ARBA" id="ARBA00022741"/>
    </source>
</evidence>
<keyword evidence="14" id="KW-1185">Reference proteome</keyword>
<comment type="subcellular location">
    <subcellularLocation>
        <location evidence="2">Plastid</location>
        <location evidence="2">Chloroplast</location>
    </subcellularLocation>
</comment>
<evidence type="ECO:0000256" key="6">
    <source>
        <dbReference type="ARBA" id="ARBA00022605"/>
    </source>
</evidence>
<evidence type="ECO:0000256" key="11">
    <source>
        <dbReference type="ARBA" id="ARBA00023141"/>
    </source>
</evidence>
<organism evidence="14">
    <name type="scientific">Selaginella moellendorffii</name>
    <name type="common">Spikemoss</name>
    <dbReference type="NCBI Taxonomy" id="88036"/>
    <lineage>
        <taxon>Eukaryota</taxon>
        <taxon>Viridiplantae</taxon>
        <taxon>Streptophyta</taxon>
        <taxon>Embryophyta</taxon>
        <taxon>Tracheophyta</taxon>
        <taxon>Lycopodiopsida</taxon>
        <taxon>Selaginellales</taxon>
        <taxon>Selaginellaceae</taxon>
        <taxon>Selaginella</taxon>
    </lineage>
</organism>
<dbReference type="CDD" id="cd00464">
    <property type="entry name" value="SK"/>
    <property type="match status" value="1"/>
</dbReference>
<keyword evidence="7" id="KW-0808">Transferase</keyword>
<evidence type="ECO:0000256" key="7">
    <source>
        <dbReference type="ARBA" id="ARBA00022679"/>
    </source>
</evidence>
<evidence type="ECO:0000256" key="3">
    <source>
        <dbReference type="ARBA" id="ARBA00004842"/>
    </source>
</evidence>
<evidence type="ECO:0000313" key="13">
    <source>
        <dbReference type="EMBL" id="EFJ30711.1"/>
    </source>
</evidence>
<dbReference type="GO" id="GO:0005524">
    <property type="term" value="F:ATP binding"/>
    <property type="evidence" value="ECO:0007669"/>
    <property type="project" value="UniProtKB-KW"/>
</dbReference>
<evidence type="ECO:0000256" key="10">
    <source>
        <dbReference type="ARBA" id="ARBA00022840"/>
    </source>
</evidence>
<keyword evidence="9" id="KW-0418">Kinase</keyword>
<dbReference type="KEGG" id="smo:SELMODRAFT_169767"/>
<dbReference type="Gene3D" id="3.40.50.300">
    <property type="entry name" value="P-loop containing nucleotide triphosphate hydrolases"/>
    <property type="match status" value="1"/>
</dbReference>
<name>D8RAY8_SELML</name>
<dbReference type="SUPFAM" id="SSF52540">
    <property type="entry name" value="P-loop containing nucleoside triphosphate hydrolases"/>
    <property type="match status" value="1"/>
</dbReference>
<comment type="pathway">
    <text evidence="3">Metabolic intermediate biosynthesis; chorismate biosynthesis; chorismate from D-erythrose 4-phosphate and phosphoenolpyruvate: step 5/7.</text>
</comment>
<dbReference type="STRING" id="88036.D8RAY8"/>